<dbReference type="GO" id="GO:0004803">
    <property type="term" value="F:transposase activity"/>
    <property type="evidence" value="ECO:0007669"/>
    <property type="project" value="UniProtKB-UniRule"/>
</dbReference>
<dbReference type="PROSITE" id="PS01007">
    <property type="entry name" value="TRANSPOSASE_MUTATOR"/>
    <property type="match status" value="1"/>
</dbReference>
<keyword evidence="5 6" id="KW-0233">DNA recombination</keyword>
<dbReference type="GO" id="GO:0003677">
    <property type="term" value="F:DNA binding"/>
    <property type="evidence" value="ECO:0007669"/>
    <property type="project" value="UniProtKB-UniRule"/>
</dbReference>
<comment type="function">
    <text evidence="1 6">Required for the transposition of the insertion element.</text>
</comment>
<evidence type="ECO:0000256" key="4">
    <source>
        <dbReference type="ARBA" id="ARBA00023125"/>
    </source>
</evidence>
<evidence type="ECO:0000256" key="5">
    <source>
        <dbReference type="ARBA" id="ARBA00023172"/>
    </source>
</evidence>
<dbReference type="OrthoDB" id="9779930at2"/>
<evidence type="ECO:0000256" key="1">
    <source>
        <dbReference type="ARBA" id="ARBA00002190"/>
    </source>
</evidence>
<evidence type="ECO:0000313" key="8">
    <source>
        <dbReference type="Proteomes" id="UP000001968"/>
    </source>
</evidence>
<keyword evidence="4 6" id="KW-0238">DNA-binding</keyword>
<reference evidence="8" key="1">
    <citation type="journal article" date="2010" name="Environ. Microbiol.">
        <title>The genome of Syntrophomonas wolfei: new insights into syntrophic metabolism and biohydrogen production.</title>
        <authorList>
            <person name="Sieber J.R."/>
            <person name="Sims D.R."/>
            <person name="Han C."/>
            <person name="Kim E."/>
            <person name="Lykidis A."/>
            <person name="Lapidus A.L."/>
            <person name="McDonnald E."/>
            <person name="Rohlin L."/>
            <person name="Culley D.E."/>
            <person name="Gunsalus R."/>
            <person name="McInerney M.J."/>
        </authorList>
    </citation>
    <scope>NUCLEOTIDE SEQUENCE [LARGE SCALE GENOMIC DNA]</scope>
    <source>
        <strain evidence="8">DSM 2245B / Goettingen</strain>
    </source>
</reference>
<evidence type="ECO:0000256" key="3">
    <source>
        <dbReference type="ARBA" id="ARBA00022578"/>
    </source>
</evidence>
<dbReference type="RefSeq" id="WP_011639620.1">
    <property type="nucleotide sequence ID" value="NC_008346.1"/>
</dbReference>
<dbReference type="InterPro" id="IPR001207">
    <property type="entry name" value="Transposase_mutator"/>
</dbReference>
<dbReference type="eggNOG" id="COG3328">
    <property type="taxonomic scope" value="Bacteria"/>
</dbReference>
<accession>Q0B0J5</accession>
<dbReference type="EMBL" id="CP000448">
    <property type="protein sequence ID" value="ABI67509.1"/>
    <property type="molecule type" value="Genomic_DNA"/>
</dbReference>
<evidence type="ECO:0000313" key="7">
    <source>
        <dbReference type="EMBL" id="ABI67509.1"/>
    </source>
</evidence>
<name>Q0B0J5_SYNWW</name>
<keyword evidence="3 6" id="KW-0815">Transposition</keyword>
<sequence>MQNLPNANREALARNIAKDCRTVEDIQSMIKALFKDTVQVVLEAEIDEHLGYEKHSIEGNNSGNSRNGYSKKSIKTNYGVTELNVPRDRNGQFEPQIIKKYQTMANGIDEQVIAMYAKGMSTRDIEEHLKAIYGIDISPSLVSRITDKIMPQVSEWQSRPLDRLYPIVFLDAIHFKVRKDNRIINKAAYTVLGINTEGQKDILGIWIGENESASFWLGVCNDLKSRGVDDILIACKDGLSGFSEAINTVFPQTEIQLCIIHQIRNSLKYVPYKERKQLMVDLKKVYQALTLEEAKFSFEEFKEKWGKKHPIIIRSWEQNWLELTTYFAYPNAIRRLIYTTNTIEGFHRQLRKVTKTKTAYPTDDALRKIIYLAIQDISKKWTMPIREWKQCISQMAIHFGDRFSLERI</sequence>
<dbReference type="Pfam" id="PF00872">
    <property type="entry name" value="Transposase_mut"/>
    <property type="match status" value="1"/>
</dbReference>
<evidence type="ECO:0000256" key="2">
    <source>
        <dbReference type="ARBA" id="ARBA00010961"/>
    </source>
</evidence>
<dbReference type="KEGG" id="swo:Swol_0155"/>
<dbReference type="PANTHER" id="PTHR33217:SF8">
    <property type="entry name" value="MUTATOR FAMILY TRANSPOSASE"/>
    <property type="match status" value="1"/>
</dbReference>
<dbReference type="PANTHER" id="PTHR33217">
    <property type="entry name" value="TRANSPOSASE FOR INSERTION SEQUENCE ELEMENT IS1081"/>
    <property type="match status" value="1"/>
</dbReference>
<dbReference type="AlphaFoldDB" id="Q0B0J5"/>
<organism evidence="7 8">
    <name type="scientific">Syntrophomonas wolfei subsp. wolfei (strain DSM 2245B / Goettingen)</name>
    <dbReference type="NCBI Taxonomy" id="335541"/>
    <lineage>
        <taxon>Bacteria</taxon>
        <taxon>Bacillati</taxon>
        <taxon>Bacillota</taxon>
        <taxon>Clostridia</taxon>
        <taxon>Eubacteriales</taxon>
        <taxon>Syntrophomonadaceae</taxon>
        <taxon>Syntrophomonas</taxon>
    </lineage>
</organism>
<evidence type="ECO:0000256" key="6">
    <source>
        <dbReference type="RuleBase" id="RU365089"/>
    </source>
</evidence>
<keyword evidence="6" id="KW-0814">Transposable element</keyword>
<keyword evidence="8" id="KW-1185">Reference proteome</keyword>
<dbReference type="GO" id="GO:0006313">
    <property type="term" value="P:DNA transposition"/>
    <property type="evidence" value="ECO:0007669"/>
    <property type="project" value="UniProtKB-UniRule"/>
</dbReference>
<dbReference type="NCBIfam" id="NF033543">
    <property type="entry name" value="transpos_IS256"/>
    <property type="match status" value="1"/>
</dbReference>
<gene>
    <name evidence="7" type="ordered locus">Swol_0155</name>
</gene>
<comment type="similarity">
    <text evidence="2 6">Belongs to the transposase mutator family.</text>
</comment>
<dbReference type="HOGENOM" id="CLU_036805_2_2_9"/>
<protein>
    <recommendedName>
        <fullName evidence="6">Mutator family transposase</fullName>
    </recommendedName>
</protein>
<dbReference type="Proteomes" id="UP000001968">
    <property type="component" value="Chromosome"/>
</dbReference>
<proteinExistence type="inferred from homology"/>